<dbReference type="SUPFAM" id="SSF56801">
    <property type="entry name" value="Acetyl-CoA synthetase-like"/>
    <property type="match status" value="1"/>
</dbReference>
<gene>
    <name evidence="6" type="ORF">VT50_0236180</name>
</gene>
<evidence type="ECO:0000259" key="4">
    <source>
        <dbReference type="Pfam" id="PF00501"/>
    </source>
</evidence>
<dbReference type="CDD" id="cd04433">
    <property type="entry name" value="AFD_class_I"/>
    <property type="match status" value="1"/>
</dbReference>
<dbReference type="InterPro" id="IPR020845">
    <property type="entry name" value="AMP-binding_CS"/>
</dbReference>
<protein>
    <submittedName>
        <fullName evidence="6">Amide synthetase</fullName>
    </submittedName>
</protein>
<dbReference type="GO" id="GO:0016405">
    <property type="term" value="F:CoA-ligase activity"/>
    <property type="evidence" value="ECO:0007669"/>
    <property type="project" value="TreeGrafter"/>
</dbReference>
<evidence type="ECO:0000259" key="5">
    <source>
        <dbReference type="Pfam" id="PF13193"/>
    </source>
</evidence>
<dbReference type="Pfam" id="PF00501">
    <property type="entry name" value="AMP-binding"/>
    <property type="match status" value="1"/>
</dbReference>
<organism evidence="6 7">
    <name type="scientific">Streptomyces antioxidans</name>
    <dbReference type="NCBI Taxonomy" id="1507734"/>
    <lineage>
        <taxon>Bacteria</taxon>
        <taxon>Bacillati</taxon>
        <taxon>Actinomycetota</taxon>
        <taxon>Actinomycetes</taxon>
        <taxon>Kitasatosporales</taxon>
        <taxon>Streptomycetaceae</taxon>
        <taxon>Streptomyces</taxon>
    </lineage>
</organism>
<dbReference type="PANTHER" id="PTHR24096">
    <property type="entry name" value="LONG-CHAIN-FATTY-ACID--COA LIGASE"/>
    <property type="match status" value="1"/>
</dbReference>
<keyword evidence="2" id="KW-0436">Ligase</keyword>
<proteinExistence type="inferred from homology"/>
<feature type="region of interest" description="Disordered" evidence="3">
    <location>
        <begin position="222"/>
        <end position="245"/>
    </location>
</feature>
<name>A0A1V4CU67_9ACTN</name>
<dbReference type="OrthoDB" id="9803968at2"/>
<dbReference type="InterPro" id="IPR025110">
    <property type="entry name" value="AMP-bd_C"/>
</dbReference>
<feature type="compositionally biased region" description="Polar residues" evidence="3">
    <location>
        <begin position="223"/>
        <end position="244"/>
    </location>
</feature>
<feature type="domain" description="AMP-dependent synthetase/ligase" evidence="4">
    <location>
        <begin position="82"/>
        <end position="415"/>
    </location>
</feature>
<comment type="caution">
    <text evidence="6">The sequence shown here is derived from an EMBL/GenBank/DDBJ whole genome shotgun (WGS) entry which is preliminary data.</text>
</comment>
<dbReference type="Proteomes" id="UP000033615">
    <property type="component" value="Unassembled WGS sequence"/>
</dbReference>
<dbReference type="Pfam" id="PF13193">
    <property type="entry name" value="AMP-binding_C"/>
    <property type="match status" value="1"/>
</dbReference>
<dbReference type="Gene3D" id="3.40.50.12780">
    <property type="entry name" value="N-terminal domain of ligase-like"/>
    <property type="match status" value="1"/>
</dbReference>
<evidence type="ECO:0000313" key="6">
    <source>
        <dbReference type="EMBL" id="OPF70699.1"/>
    </source>
</evidence>
<sequence length="554" mass="58722">MSSNENYARRVLEALSSDPDRIALWREGEEFTAGQFSRAVLAAAEVLRRHFTDRRAADRGAADRRAPATDHRGPATEGKDPVVAVLTVTNSPATIILRYAANLAGATLVHLHSTNAVDPTDQLAAAARQELLSRTGAAFLAVDKEHVGAAHELCDRLPEPPRLAVLGPLGPDVLDLSSGDPDAFDLDAAGADPEQPAVVICTSGTSGRPKAVTLSYRVRGLPLQNSPAQDTPSQESPFQDSPLQSPEPIVYLSTLPVSNSSSSVVDLTLASGGTVILHDGFEAGEVLRAVERHRVSALAITPPQLYALVDHPDVATTDRSSIRVISYVGSPAAPARLAEAVEVFGPVLLQIYGTTEISPISVLTPSDHTDPELRGTVGRPTAEVRIRHLDDDRDVPPGETGEVCVRSPYTMLGYWGEPELTAETIRDGWVHTGDLGSVDENGCLRLHGRMREVVKTNGIKVHPTDVENALLTHPEVAQAAVYCVVDDDRVEHIHAAVVVRPGGTADSGTLIGHVAAELSPKHVPAVVTSHDALPLTAAGKPDKQALAVRNRGAA</sequence>
<evidence type="ECO:0000256" key="3">
    <source>
        <dbReference type="SAM" id="MobiDB-lite"/>
    </source>
</evidence>
<dbReference type="Gene3D" id="3.30.300.30">
    <property type="match status" value="1"/>
</dbReference>
<comment type="similarity">
    <text evidence="1">Belongs to the ATP-dependent AMP-binding enzyme family.</text>
</comment>
<dbReference type="AlphaFoldDB" id="A0A1V4CU67"/>
<dbReference type="EMBL" id="LAKD02000137">
    <property type="protein sequence ID" value="OPF70699.1"/>
    <property type="molecule type" value="Genomic_DNA"/>
</dbReference>
<feature type="domain" description="AMP-binding enzyme C-terminal" evidence="5">
    <location>
        <begin position="466"/>
        <end position="540"/>
    </location>
</feature>
<accession>A0A1V4CU67</accession>
<keyword evidence="7" id="KW-1185">Reference proteome</keyword>
<reference evidence="6" key="1">
    <citation type="submission" date="2016-12" db="EMBL/GenBank/DDBJ databases">
        <title>Genome sequence of Streptomyces antioxidans MUSC 164.</title>
        <authorList>
            <person name="Lee L.-H."/>
            <person name="Ser H.-L."/>
        </authorList>
    </citation>
    <scope>NUCLEOTIDE SEQUENCE [LARGE SCALE GENOMIC DNA]</scope>
    <source>
        <strain evidence="6">MUSC 164</strain>
    </source>
</reference>
<evidence type="ECO:0000256" key="2">
    <source>
        <dbReference type="ARBA" id="ARBA00022598"/>
    </source>
</evidence>
<dbReference type="InterPro" id="IPR042099">
    <property type="entry name" value="ANL_N_sf"/>
</dbReference>
<dbReference type="PANTHER" id="PTHR24096:SF149">
    <property type="entry name" value="AMP-BINDING DOMAIN-CONTAINING PROTEIN-RELATED"/>
    <property type="match status" value="1"/>
</dbReference>
<feature type="region of interest" description="Disordered" evidence="3">
    <location>
        <begin position="55"/>
        <end position="78"/>
    </location>
</feature>
<evidence type="ECO:0000313" key="7">
    <source>
        <dbReference type="Proteomes" id="UP000033615"/>
    </source>
</evidence>
<dbReference type="InterPro" id="IPR045851">
    <property type="entry name" value="AMP-bd_C_sf"/>
</dbReference>
<dbReference type="PROSITE" id="PS00455">
    <property type="entry name" value="AMP_BINDING"/>
    <property type="match status" value="1"/>
</dbReference>
<evidence type="ECO:0000256" key="1">
    <source>
        <dbReference type="ARBA" id="ARBA00006432"/>
    </source>
</evidence>
<dbReference type="InterPro" id="IPR000873">
    <property type="entry name" value="AMP-dep_synth/lig_dom"/>
</dbReference>